<feature type="chain" id="PRO_5026107657" evidence="1">
    <location>
        <begin position="29"/>
        <end position="922"/>
    </location>
</feature>
<accession>A0A6I6GMT6</accession>
<proteinExistence type="predicted"/>
<dbReference type="Proteomes" id="UP000426027">
    <property type="component" value="Chromosome"/>
</dbReference>
<reference evidence="2 3" key="1">
    <citation type="submission" date="2019-11" db="EMBL/GenBank/DDBJ databases">
        <authorList>
            <person name="Im W.T."/>
        </authorList>
    </citation>
    <scope>NUCLEOTIDE SEQUENCE [LARGE SCALE GENOMIC DNA]</scope>
    <source>
        <strain evidence="2 3">SB-02</strain>
    </source>
</reference>
<protein>
    <submittedName>
        <fullName evidence="2">T9SS type A sorting domain-containing protein</fullName>
    </submittedName>
</protein>
<dbReference type="NCBIfam" id="TIGR04183">
    <property type="entry name" value="Por_Secre_tail"/>
    <property type="match status" value="1"/>
</dbReference>
<name>A0A6I6GMT6_9BACT</name>
<feature type="signal peptide" evidence="1">
    <location>
        <begin position="1"/>
        <end position="28"/>
    </location>
</feature>
<dbReference type="KEGG" id="fls:GLV81_18505"/>
<evidence type="ECO:0000256" key="1">
    <source>
        <dbReference type="SAM" id="SignalP"/>
    </source>
</evidence>
<gene>
    <name evidence="2" type="ORF">GLV81_18505</name>
</gene>
<evidence type="ECO:0000313" key="2">
    <source>
        <dbReference type="EMBL" id="QGW29845.1"/>
    </source>
</evidence>
<dbReference type="InterPro" id="IPR026444">
    <property type="entry name" value="Secre_tail"/>
</dbReference>
<dbReference type="EMBL" id="CP046566">
    <property type="protein sequence ID" value="QGW29845.1"/>
    <property type="molecule type" value="Genomic_DNA"/>
</dbReference>
<evidence type="ECO:0000313" key="3">
    <source>
        <dbReference type="Proteomes" id="UP000426027"/>
    </source>
</evidence>
<dbReference type="AlphaFoldDB" id="A0A6I6GMT6"/>
<keyword evidence="1" id="KW-0732">Signal</keyword>
<sequence>MPLNLMTKSFFRGLVAVLLLLQSNIIQAQTGQFYRSRVTGEWAVASTWEWSNAINGTYTIATAAPNETANNIVIQNGHTVTIKSNVSLDETIIQVGGVLRWEENTISINNGPGDDLTIAGVFEDARNAATLPTMGTGSMITVASNGIVRVLVAKNNKDGYAGNQNGSLINNITWQNGSVFDWAVNQIFADDAVTYFPNATAGVIPVFRITGAPLGAFPEVGTTGFISVNGLLEVNKDMTLAGSGLKTLRNGIIGSANLTMKIDGDVSKTCGKLLITGATSVIGGTGSIILNNNGLDVSSAACTLISNKLINQNQVSGTMRLMSNATLIAQTFEMSGAAIVHQQDNAHLKTAHANGVSGSVQTNTYTHGNYCHFTFNGAANQITGARMPATVGDVFIENSGTEGSNNNVSVTNTGLQTIQGNLTIKYGHFNLNMTPGANLDLHGNFNRYETGTYNDNNRTTTFNGSKHSEINTPLVLPASGSNPTVQDFGVAVVNKNAGYKVILNTSTGIGKKLTLINGIVDAIAYPLYIKNAVADDGNNNGVIGGNNNSYVNGKLYRYMSPSTTGTYAFPIGKTDAGPGGKYKPVSFLSTAVASPGAVFRAEYFGGFKATPEQGPDEKFLSASLTGILRDEFWQFDRIEGTEDHKGKLILPYENPGAGKWRDADGNSLDPCATCNVAIAKRNTDNGTGIWAFTKADNNFLDNGPLPETRLNTDNGLLITGELSTFSPFTVGYGFNTILGSTRSLPVRLLSFTGTATGHQGLLNWTIDSDKDLSGFVLEQSSNGRQYLPAKTIGPKGISYSNQTVQLKPGTNYLRLKVQEKSGNSYYSPVLLLNGSAAATVIVGMQQTVVQQTATALVQSAGSQLAEVMLIDLSGKQLLSKSVVLQMGINQILLPVDNLQKGLYIVLVRTRDGVQRSLRFVKE</sequence>
<organism evidence="2 3">
    <name type="scientific">Phnomibacter ginsenosidimutans</name>
    <dbReference type="NCBI Taxonomy" id="2676868"/>
    <lineage>
        <taxon>Bacteria</taxon>
        <taxon>Pseudomonadati</taxon>
        <taxon>Bacteroidota</taxon>
        <taxon>Chitinophagia</taxon>
        <taxon>Chitinophagales</taxon>
        <taxon>Chitinophagaceae</taxon>
        <taxon>Phnomibacter</taxon>
    </lineage>
</organism>
<keyword evidence="3" id="KW-1185">Reference proteome</keyword>